<evidence type="ECO:0000313" key="2">
    <source>
        <dbReference type="EMBL" id="KAI6657816.1"/>
    </source>
</evidence>
<comment type="caution">
    <text evidence="2">The sequence shown here is derived from an EMBL/GenBank/DDBJ whole genome shotgun (WGS) entry which is preliminary data.</text>
</comment>
<dbReference type="EMBL" id="JAKMXF010000111">
    <property type="protein sequence ID" value="KAI6657816.1"/>
    <property type="molecule type" value="Genomic_DNA"/>
</dbReference>
<dbReference type="InterPro" id="IPR028002">
    <property type="entry name" value="Myb_DNA-bind_5"/>
</dbReference>
<sequence length="113" mass="12718">MDLQQDKTKTRSKNYSQEEINTLVDLVEENKSRLFGSFSASLTFEEKASLWDQIASGLTTQHGVHRSRDDVTKKRSNLLCKHKPLIADKIKSIRKTGSGPADAELTALEEKDL</sequence>
<evidence type="ECO:0000313" key="3">
    <source>
        <dbReference type="Proteomes" id="UP001165289"/>
    </source>
</evidence>
<dbReference type="PANTHER" id="PTHR23098">
    <property type="entry name" value="AGAP001331-PA-RELATED"/>
    <property type="match status" value="1"/>
</dbReference>
<dbReference type="Proteomes" id="UP001165289">
    <property type="component" value="Unassembled WGS sequence"/>
</dbReference>
<dbReference type="Pfam" id="PF13873">
    <property type="entry name" value="Myb_DNA-bind_5"/>
    <property type="match status" value="1"/>
</dbReference>
<dbReference type="GO" id="GO:0005634">
    <property type="term" value="C:nucleus"/>
    <property type="evidence" value="ECO:0007669"/>
    <property type="project" value="TreeGrafter"/>
</dbReference>
<feature type="domain" description="Myb/SANT-like DNA-binding" evidence="1">
    <location>
        <begin position="11"/>
        <end position="84"/>
    </location>
</feature>
<accession>A0AAV7K8Y4</accession>
<dbReference type="PANTHER" id="PTHR23098:SF16">
    <property type="entry name" value="REGULATORY PROTEIN ZESTE"/>
    <property type="match status" value="1"/>
</dbReference>
<protein>
    <submittedName>
        <fullName evidence="2">Myb-related transcription factor, partner of profilin-like</fullName>
    </submittedName>
</protein>
<dbReference type="AlphaFoldDB" id="A0AAV7K8Y4"/>
<evidence type="ECO:0000259" key="1">
    <source>
        <dbReference type="Pfam" id="PF13873"/>
    </source>
</evidence>
<organism evidence="2 3">
    <name type="scientific">Oopsacas minuta</name>
    <dbReference type="NCBI Taxonomy" id="111878"/>
    <lineage>
        <taxon>Eukaryota</taxon>
        <taxon>Metazoa</taxon>
        <taxon>Porifera</taxon>
        <taxon>Hexactinellida</taxon>
        <taxon>Hexasterophora</taxon>
        <taxon>Lyssacinosida</taxon>
        <taxon>Leucopsacidae</taxon>
        <taxon>Oopsacas</taxon>
    </lineage>
</organism>
<proteinExistence type="predicted"/>
<keyword evidence="3" id="KW-1185">Reference proteome</keyword>
<gene>
    <name evidence="2" type="ORF">LOD99_558</name>
</gene>
<name>A0AAV7K8Y4_9METZ</name>
<reference evidence="2 3" key="1">
    <citation type="journal article" date="2023" name="BMC Biol.">
        <title>The compact genome of the sponge Oopsacas minuta (Hexactinellida) is lacking key metazoan core genes.</title>
        <authorList>
            <person name="Santini S."/>
            <person name="Schenkelaars Q."/>
            <person name="Jourda C."/>
            <person name="Duchesne M."/>
            <person name="Belahbib H."/>
            <person name="Rocher C."/>
            <person name="Selva M."/>
            <person name="Riesgo A."/>
            <person name="Vervoort M."/>
            <person name="Leys S.P."/>
            <person name="Kodjabachian L."/>
            <person name="Le Bivic A."/>
            <person name="Borchiellini C."/>
            <person name="Claverie J.M."/>
            <person name="Renard E."/>
        </authorList>
    </citation>
    <scope>NUCLEOTIDE SEQUENCE [LARGE SCALE GENOMIC DNA]</scope>
    <source>
        <strain evidence="2">SPO-2</strain>
    </source>
</reference>
<dbReference type="Gene3D" id="1.10.10.60">
    <property type="entry name" value="Homeodomain-like"/>
    <property type="match status" value="1"/>
</dbReference>